<accession>A0A9X1YB39</accession>
<proteinExistence type="predicted"/>
<feature type="transmembrane region" description="Helical" evidence="1">
    <location>
        <begin position="71"/>
        <end position="95"/>
    </location>
</feature>
<feature type="transmembrane region" description="Helical" evidence="1">
    <location>
        <begin position="101"/>
        <end position="122"/>
    </location>
</feature>
<keyword evidence="3" id="KW-1185">Reference proteome</keyword>
<keyword evidence="1" id="KW-0812">Transmembrane</keyword>
<feature type="transmembrane region" description="Helical" evidence="1">
    <location>
        <begin position="198"/>
        <end position="220"/>
    </location>
</feature>
<evidence type="ECO:0000313" key="2">
    <source>
        <dbReference type="EMBL" id="MCK8783271.1"/>
    </source>
</evidence>
<comment type="caution">
    <text evidence="2">The sequence shown here is derived from an EMBL/GenBank/DDBJ whole genome shotgun (WGS) entry which is preliminary data.</text>
</comment>
<name>A0A9X1YB39_9PROT</name>
<dbReference type="AlphaFoldDB" id="A0A9X1YB39"/>
<reference evidence="2" key="1">
    <citation type="submission" date="2022-04" db="EMBL/GenBank/DDBJ databases">
        <title>Roseomonas acroporae sp. nov., isolated from coral Acropora digitifera.</title>
        <authorList>
            <person name="Sun H."/>
        </authorList>
    </citation>
    <scope>NUCLEOTIDE SEQUENCE</scope>
    <source>
        <strain evidence="2">NAR14</strain>
    </source>
</reference>
<feature type="transmembrane region" description="Helical" evidence="1">
    <location>
        <begin position="253"/>
        <end position="279"/>
    </location>
</feature>
<protein>
    <submittedName>
        <fullName evidence="2">YjgN family protein</fullName>
    </submittedName>
</protein>
<keyword evidence="1" id="KW-1133">Transmembrane helix</keyword>
<feature type="transmembrane region" description="Helical" evidence="1">
    <location>
        <begin position="22"/>
        <end position="42"/>
    </location>
</feature>
<dbReference type="Pfam" id="PF05987">
    <property type="entry name" value="DUF898"/>
    <property type="match status" value="1"/>
</dbReference>
<evidence type="ECO:0000313" key="3">
    <source>
        <dbReference type="Proteomes" id="UP001139516"/>
    </source>
</evidence>
<keyword evidence="1" id="KW-0472">Membrane</keyword>
<dbReference type="Proteomes" id="UP001139516">
    <property type="component" value="Unassembled WGS sequence"/>
</dbReference>
<evidence type="ECO:0000256" key="1">
    <source>
        <dbReference type="SAM" id="Phobius"/>
    </source>
</evidence>
<feature type="transmembrane region" description="Helical" evidence="1">
    <location>
        <begin position="312"/>
        <end position="334"/>
    </location>
</feature>
<dbReference type="RefSeq" id="WP_248665397.1">
    <property type="nucleotide sequence ID" value="NZ_JALPRX010000008.1"/>
</dbReference>
<dbReference type="EMBL" id="JALPRX010000008">
    <property type="protein sequence ID" value="MCK8783271.1"/>
    <property type="molecule type" value="Genomic_DNA"/>
</dbReference>
<feature type="transmembrane region" description="Helical" evidence="1">
    <location>
        <begin position="156"/>
        <end position="175"/>
    </location>
</feature>
<sequence>MPDAPGPARPRITYDGRPGELFSLWLVNLLLTAVTLGVYRFWARARTRRYLWSHLAVDGHRFAYTGTGGELFRGFLLALLGVLVPALLVVLAAPLVLPEPLVPLAILAVYAALLPLGLFGVFTARRYLMRRTVLRGIAFEQGGSAWDYAFRMTGRLLLTAVTLGLHGPWMIAASLRRTVGATRHGGTEFRFDGEGGELLGWALLCGVLGATVMGLALLLAMPTLVQAGAMLGGASPGEGLGAGSPFRADPDRLAFLLLGAGAPLLAGYLVAIALGAVVWQAVTWRFLVEHTLVGNAGTGAARLDLATGLGGIMGSIASNALIVVLSLGLLTPIAQHRWMRFATRTLVLDGRLDLDRAVPRQVPRGPGHGEGLADAFGVGAAAL</sequence>
<gene>
    <name evidence="2" type="ORF">M0638_02605</name>
</gene>
<organism evidence="2 3">
    <name type="scientific">Roseomonas acroporae</name>
    <dbReference type="NCBI Taxonomy" id="2937791"/>
    <lineage>
        <taxon>Bacteria</taxon>
        <taxon>Pseudomonadati</taxon>
        <taxon>Pseudomonadota</taxon>
        <taxon>Alphaproteobacteria</taxon>
        <taxon>Acetobacterales</taxon>
        <taxon>Roseomonadaceae</taxon>
        <taxon>Roseomonas</taxon>
    </lineage>
</organism>
<dbReference type="InterPro" id="IPR010295">
    <property type="entry name" value="DUF898"/>
</dbReference>